<sequence>MKINNILTDHTLIINELEKSIKFYNWNSILSFLPKGSYLVGGYIRDIILGRVKEEVDVDIVVPLNAMEIGKKIADNIESKLIILDEKRGVVRIILNHISIDIANQISSTIEGDLSSRDFSINSIAFLFDKKCLLDPLNGLKDLECSLLRTYSESNLLNDPLRILRCFRFVSEFNFKIDLKLISFIQKNKGKLYLVAKERINYEIQKIVNGVNAIEAVILVKKFYIFGSDHLYKDSFFLDLKKINYAELQQNEKEKFLPLFFISQIFDEVSLEKYNFSKAEISKTKLLRKWHFLLKNKNISQLNELDRFELHQELEMFLPCFIFYLPENIRFEWLNRWRDKDDKLFHPSNLLNGDVIKKNLKIKDGPLLGELLQYLSKELAYKRLDNFNEAIYKAKQWIEQNAPKCD</sequence>
<dbReference type="Gene3D" id="1.10.246.80">
    <property type="match status" value="1"/>
</dbReference>
<evidence type="ECO:0000256" key="2">
    <source>
        <dbReference type="ARBA" id="ARBA00022694"/>
    </source>
</evidence>
<evidence type="ECO:0000256" key="8">
    <source>
        <dbReference type="RuleBase" id="RU003953"/>
    </source>
</evidence>
<dbReference type="GO" id="GO:0000166">
    <property type="term" value="F:nucleotide binding"/>
    <property type="evidence" value="ECO:0007669"/>
    <property type="project" value="UniProtKB-KW"/>
</dbReference>
<evidence type="ECO:0000256" key="5">
    <source>
        <dbReference type="ARBA" id="ARBA00022741"/>
    </source>
</evidence>
<dbReference type="EMBL" id="JNAJ01000018">
    <property type="protein sequence ID" value="KGF90025.1"/>
    <property type="molecule type" value="Genomic_DNA"/>
</dbReference>
<dbReference type="InterPro" id="IPR002646">
    <property type="entry name" value="PolA_pol_head_dom"/>
</dbReference>
<keyword evidence="2" id="KW-0819">tRNA processing</keyword>
<dbReference type="PANTHER" id="PTHR47545:SF2">
    <property type="entry name" value="CC-ADDING TRNA NUCLEOTIDYLTRANSFERASE"/>
    <property type="match status" value="1"/>
</dbReference>
<evidence type="ECO:0000259" key="9">
    <source>
        <dbReference type="Pfam" id="PF01743"/>
    </source>
</evidence>
<dbReference type="Pfam" id="PF01743">
    <property type="entry name" value="PolyA_pol"/>
    <property type="match status" value="1"/>
</dbReference>
<dbReference type="GO" id="GO:0003723">
    <property type="term" value="F:RNA binding"/>
    <property type="evidence" value="ECO:0007669"/>
    <property type="project" value="UniProtKB-KW"/>
</dbReference>
<protein>
    <submittedName>
        <fullName evidence="10">tRNA nucleotidyltransferase</fullName>
        <ecNumber evidence="10">2.7.7.72</ecNumber>
    </submittedName>
</protein>
<evidence type="ECO:0000256" key="6">
    <source>
        <dbReference type="ARBA" id="ARBA00022842"/>
    </source>
</evidence>
<proteinExistence type="inferred from homology"/>
<keyword evidence="6" id="KW-0460">Magnesium</keyword>
<accession>A0A0A1ZKV5</accession>
<keyword evidence="3 10" id="KW-0548">Nucleotidyltransferase</keyword>
<dbReference type="SUPFAM" id="SSF81891">
    <property type="entry name" value="Poly A polymerase C-terminal region-like"/>
    <property type="match status" value="1"/>
</dbReference>
<feature type="domain" description="Poly A polymerase head" evidence="9">
    <location>
        <begin position="38"/>
        <end position="148"/>
    </location>
</feature>
<dbReference type="Gene3D" id="1.10.3090.10">
    <property type="entry name" value="cca-adding enzyme, domain 2"/>
    <property type="match status" value="1"/>
</dbReference>
<dbReference type="SUPFAM" id="SSF81301">
    <property type="entry name" value="Nucleotidyltransferase"/>
    <property type="match status" value="1"/>
</dbReference>
<keyword evidence="5" id="KW-0547">Nucleotide-binding</keyword>
<keyword evidence="1 8" id="KW-0808">Transferase</keyword>
<evidence type="ECO:0000313" key="10">
    <source>
        <dbReference type="EMBL" id="KGF90025.1"/>
    </source>
</evidence>
<comment type="similarity">
    <text evidence="8">Belongs to the tRNA nucleotidyltransferase/poly(A) polymerase family.</text>
</comment>
<evidence type="ECO:0000256" key="3">
    <source>
        <dbReference type="ARBA" id="ARBA00022695"/>
    </source>
</evidence>
<evidence type="ECO:0000313" key="11">
    <source>
        <dbReference type="Proteomes" id="UP000030491"/>
    </source>
</evidence>
<dbReference type="PANTHER" id="PTHR47545">
    <property type="entry name" value="MULTIFUNCTIONAL CCA PROTEIN"/>
    <property type="match status" value="1"/>
</dbReference>
<dbReference type="Gene3D" id="3.30.460.10">
    <property type="entry name" value="Beta Polymerase, domain 2"/>
    <property type="match status" value="1"/>
</dbReference>
<dbReference type="GO" id="GO:0004810">
    <property type="term" value="F:CCA tRNA nucleotidyltransferase activity"/>
    <property type="evidence" value="ECO:0007669"/>
    <property type="project" value="UniProtKB-EC"/>
</dbReference>
<evidence type="ECO:0000256" key="1">
    <source>
        <dbReference type="ARBA" id="ARBA00022679"/>
    </source>
</evidence>
<evidence type="ECO:0000256" key="7">
    <source>
        <dbReference type="ARBA" id="ARBA00022884"/>
    </source>
</evidence>
<keyword evidence="4" id="KW-0479">Metal-binding</keyword>
<dbReference type="InterPro" id="IPR043519">
    <property type="entry name" value="NT_sf"/>
</dbReference>
<organism evidence="10 11">
    <name type="scientific">Prochlorococcus marinus str. MIT 9116</name>
    <dbReference type="NCBI Taxonomy" id="167544"/>
    <lineage>
        <taxon>Bacteria</taxon>
        <taxon>Bacillati</taxon>
        <taxon>Cyanobacteriota</taxon>
        <taxon>Cyanophyceae</taxon>
        <taxon>Synechococcales</taxon>
        <taxon>Prochlorococcaceae</taxon>
        <taxon>Prochlorococcus</taxon>
    </lineage>
</organism>
<comment type="caution">
    <text evidence="10">The sequence shown here is derived from an EMBL/GenBank/DDBJ whole genome shotgun (WGS) entry which is preliminary data.</text>
</comment>
<dbReference type="GO" id="GO:0008033">
    <property type="term" value="P:tRNA processing"/>
    <property type="evidence" value="ECO:0007669"/>
    <property type="project" value="UniProtKB-KW"/>
</dbReference>
<dbReference type="InterPro" id="IPR050124">
    <property type="entry name" value="tRNA_CCA-adding_enzyme"/>
</dbReference>
<name>A0A0A1ZKV5_PROMR</name>
<dbReference type="CDD" id="cd05398">
    <property type="entry name" value="NT_ClassII-CCAase"/>
    <property type="match status" value="1"/>
</dbReference>
<evidence type="ECO:0000256" key="4">
    <source>
        <dbReference type="ARBA" id="ARBA00022723"/>
    </source>
</evidence>
<gene>
    <name evidence="10" type="ORF">EU93_1888</name>
</gene>
<dbReference type="AlphaFoldDB" id="A0A0A1ZKV5"/>
<dbReference type="GO" id="GO:0046872">
    <property type="term" value="F:metal ion binding"/>
    <property type="evidence" value="ECO:0007669"/>
    <property type="project" value="UniProtKB-KW"/>
</dbReference>
<dbReference type="EC" id="2.7.7.72" evidence="10"/>
<reference evidence="11" key="1">
    <citation type="journal article" date="2014" name="Sci. Data">
        <title>Genomes of diverse isolates of the marine cyanobacterium Prochlorococcus.</title>
        <authorList>
            <person name="Biller S."/>
            <person name="Berube P."/>
            <person name="Thompson J."/>
            <person name="Kelly L."/>
            <person name="Roggensack S."/>
            <person name="Awad L."/>
            <person name="Roache-Johnson K."/>
            <person name="Ding H."/>
            <person name="Giovannoni S.J."/>
            <person name="Moore L.R."/>
            <person name="Chisholm S.W."/>
        </authorList>
    </citation>
    <scope>NUCLEOTIDE SEQUENCE [LARGE SCALE GENOMIC DNA]</scope>
</reference>
<dbReference type="RefSeq" id="WP_193741777.1">
    <property type="nucleotide sequence ID" value="NZ_JNAJ01000018.1"/>
</dbReference>
<keyword evidence="7 8" id="KW-0694">RNA-binding</keyword>
<dbReference type="Proteomes" id="UP000030491">
    <property type="component" value="Unassembled WGS sequence"/>
</dbReference>